<keyword evidence="4" id="KW-1185">Reference proteome</keyword>
<dbReference type="InterPro" id="IPR045340">
    <property type="entry name" value="DUF6533"/>
</dbReference>
<organism evidence="3 4">
    <name type="scientific">Fomitopsis schrenkii</name>
    <name type="common">Brown rot fungus</name>
    <dbReference type="NCBI Taxonomy" id="2126942"/>
    <lineage>
        <taxon>Eukaryota</taxon>
        <taxon>Fungi</taxon>
        <taxon>Dikarya</taxon>
        <taxon>Basidiomycota</taxon>
        <taxon>Agaricomycotina</taxon>
        <taxon>Agaricomycetes</taxon>
        <taxon>Polyporales</taxon>
        <taxon>Fomitopsis</taxon>
    </lineage>
</organism>
<evidence type="ECO:0000313" key="4">
    <source>
        <dbReference type="Proteomes" id="UP000015241"/>
    </source>
</evidence>
<evidence type="ECO:0000256" key="1">
    <source>
        <dbReference type="SAM" id="Phobius"/>
    </source>
</evidence>
<evidence type="ECO:0000313" key="3">
    <source>
        <dbReference type="EMBL" id="EPS97863.1"/>
    </source>
</evidence>
<feature type="domain" description="DUF6533" evidence="2">
    <location>
        <begin position="19"/>
        <end position="58"/>
    </location>
</feature>
<gene>
    <name evidence="3" type="ORF">FOMPIDRAFT_1127707</name>
</gene>
<feature type="transmembrane region" description="Helical" evidence="1">
    <location>
        <begin position="206"/>
        <end position="224"/>
    </location>
</feature>
<proteinExistence type="predicted"/>
<feature type="transmembrane region" description="Helical" evidence="1">
    <location>
        <begin position="236"/>
        <end position="255"/>
    </location>
</feature>
<accession>S8E399</accession>
<sequence length="339" mass="38401">MTNLLDVLAEAEFRLNAFVIASLSLTLYDHCLTFGMEVEYFWSGAWSLSRVLFLIVRVQRLLTVHLIMLKYIILFHAEVRHGVRAFSISSCHTAAPTFFESRIVVLRVWYILSYRWMGRTFVVISFLVTLAVTARELVFIYPGFTPIGGLSYIPCMPPPPFRFWRLYVPDLVVQTIVFGATLWPAVQLWLNGRRSQLLNRIVRDGGIFYVAVFTATAFTAISLLKKDNFPPHILTSFRHSFFLAISCISVSRLMLSIRSLAAQLSIPMDHDMLLSTAELSRVRWRRGKHDRELIVDIDTVEGVRMGISDGLLGSPGGPAVHMSAVGRYAPSDLELLDDI</sequence>
<dbReference type="OrthoDB" id="2679643at2759"/>
<keyword evidence="1" id="KW-0812">Transmembrane</keyword>
<dbReference type="Proteomes" id="UP000015241">
    <property type="component" value="Unassembled WGS sequence"/>
</dbReference>
<dbReference type="InParanoid" id="S8E399"/>
<dbReference type="eggNOG" id="ENOG502SS73">
    <property type="taxonomic scope" value="Eukaryota"/>
</dbReference>
<protein>
    <recommendedName>
        <fullName evidence="2">DUF6533 domain-containing protein</fullName>
    </recommendedName>
</protein>
<dbReference type="EMBL" id="KE504172">
    <property type="protein sequence ID" value="EPS97863.1"/>
    <property type="molecule type" value="Genomic_DNA"/>
</dbReference>
<keyword evidence="1" id="KW-0472">Membrane</keyword>
<dbReference type="Pfam" id="PF20151">
    <property type="entry name" value="DUF6533"/>
    <property type="match status" value="1"/>
</dbReference>
<evidence type="ECO:0000259" key="2">
    <source>
        <dbReference type="Pfam" id="PF20151"/>
    </source>
</evidence>
<name>S8E399_FOMSC</name>
<dbReference type="HOGENOM" id="CLU_035509_13_0_1"/>
<keyword evidence="1" id="KW-1133">Transmembrane helix</keyword>
<feature type="transmembrane region" description="Helical" evidence="1">
    <location>
        <begin position="164"/>
        <end position="186"/>
    </location>
</feature>
<reference evidence="3 4" key="1">
    <citation type="journal article" date="2012" name="Science">
        <title>The Paleozoic origin of enzymatic lignin decomposition reconstructed from 31 fungal genomes.</title>
        <authorList>
            <person name="Floudas D."/>
            <person name="Binder M."/>
            <person name="Riley R."/>
            <person name="Barry K."/>
            <person name="Blanchette R.A."/>
            <person name="Henrissat B."/>
            <person name="Martinez A.T."/>
            <person name="Otillar R."/>
            <person name="Spatafora J.W."/>
            <person name="Yadav J.S."/>
            <person name="Aerts A."/>
            <person name="Benoit I."/>
            <person name="Boyd A."/>
            <person name="Carlson A."/>
            <person name="Copeland A."/>
            <person name="Coutinho P.M."/>
            <person name="de Vries R.P."/>
            <person name="Ferreira P."/>
            <person name="Findley K."/>
            <person name="Foster B."/>
            <person name="Gaskell J."/>
            <person name="Glotzer D."/>
            <person name="Gorecki P."/>
            <person name="Heitman J."/>
            <person name="Hesse C."/>
            <person name="Hori C."/>
            <person name="Igarashi K."/>
            <person name="Jurgens J.A."/>
            <person name="Kallen N."/>
            <person name="Kersten P."/>
            <person name="Kohler A."/>
            <person name="Kuees U."/>
            <person name="Kumar T.K.A."/>
            <person name="Kuo A."/>
            <person name="LaButti K."/>
            <person name="Larrondo L.F."/>
            <person name="Lindquist E."/>
            <person name="Ling A."/>
            <person name="Lombard V."/>
            <person name="Lucas S."/>
            <person name="Lundell T."/>
            <person name="Martin R."/>
            <person name="McLaughlin D.J."/>
            <person name="Morgenstern I."/>
            <person name="Morin E."/>
            <person name="Murat C."/>
            <person name="Nagy L.G."/>
            <person name="Nolan M."/>
            <person name="Ohm R.A."/>
            <person name="Patyshakuliyeva A."/>
            <person name="Rokas A."/>
            <person name="Ruiz-Duenas F.J."/>
            <person name="Sabat G."/>
            <person name="Salamov A."/>
            <person name="Samejima M."/>
            <person name="Schmutz J."/>
            <person name="Slot J.C."/>
            <person name="St John F."/>
            <person name="Stenlid J."/>
            <person name="Sun H."/>
            <person name="Sun S."/>
            <person name="Syed K."/>
            <person name="Tsang A."/>
            <person name="Wiebenga A."/>
            <person name="Young D."/>
            <person name="Pisabarro A."/>
            <person name="Eastwood D.C."/>
            <person name="Martin F."/>
            <person name="Cullen D."/>
            <person name="Grigoriev I.V."/>
            <person name="Hibbett D.S."/>
        </authorList>
    </citation>
    <scope>NUCLEOTIDE SEQUENCE</scope>
    <source>
        <strain evidence="4">FP-58527</strain>
    </source>
</reference>
<dbReference type="AlphaFoldDB" id="S8E399"/>